<dbReference type="CDD" id="cd07910">
    <property type="entry name" value="MiaE"/>
    <property type="match status" value="1"/>
</dbReference>
<reference evidence="2 3" key="1">
    <citation type="journal article" date="2016" name="Genome Biol. Evol.">
        <title>Comparative Genomic Analyses of the Moraxella catarrhalis Serosensitive and Seroresistant Lineages Demonstrate Their Independent Evolution.</title>
        <authorList>
            <person name="Earl J.P."/>
            <person name="de Vries S.P."/>
            <person name="Ahmed A."/>
            <person name="Powell E."/>
            <person name="Schultz M.P."/>
            <person name="Hermans P.W."/>
            <person name="Hill D.J."/>
            <person name="Zhou Z."/>
            <person name="Constantinidou C.I."/>
            <person name="Hu F.Z."/>
            <person name="Bootsma H.J."/>
            <person name="Ehrlich G.D."/>
        </authorList>
    </citation>
    <scope>NUCLEOTIDE SEQUENCE [LARGE SCALE GENOMIC DNA]</scope>
    <source>
        <strain evidence="2 3">Z7542</strain>
    </source>
</reference>
<gene>
    <name evidence="2" type="ORF">AO384_1561</name>
</gene>
<organism evidence="2 3">
    <name type="scientific">Moraxella catarrhalis</name>
    <name type="common">Branhamella catarrhalis</name>
    <dbReference type="NCBI Taxonomy" id="480"/>
    <lineage>
        <taxon>Bacteria</taxon>
        <taxon>Pseudomonadati</taxon>
        <taxon>Pseudomonadota</taxon>
        <taxon>Gammaproteobacteria</taxon>
        <taxon>Moraxellales</taxon>
        <taxon>Moraxellaceae</taxon>
        <taxon>Moraxella</taxon>
    </lineage>
</organism>
<sequence>MSDAMINSEDNLMVITTHARAKTDIRHIHEFLGCHTSERWLNLACEHLPLLLQDHANCEKKAAGTAMNLIFRYEFHRTLQERLAQLVREEMLHYEQVLSLMKERGIDWHYLPAGRYAKGLLKHKRTHEPAAMVDVLIIGAFIEARSCERFGALADVIEDEKLARYYKYLLKSESRHYEDYLMLARSITDDSIDERVAFFRDVERELIQSPDDELRFHSGTPSDTLMANGIPPITTQSKDQPAKVS</sequence>
<dbReference type="OrthoDB" id="9802518at2"/>
<dbReference type="PANTHER" id="PTHR42637">
    <property type="entry name" value="TRNA-(MS[2]IO[6]A)-HYDROXYLASE"/>
    <property type="match status" value="1"/>
</dbReference>
<dbReference type="InterPro" id="IPR009078">
    <property type="entry name" value="Ferritin-like_SF"/>
</dbReference>
<protein>
    <submittedName>
        <fullName evidence="2">tRNA-ms2io6A-hydroxylase</fullName>
        <ecNumber evidence="2">1.-.-.-</ecNumber>
    </submittedName>
</protein>
<dbReference type="InterPro" id="IPR010386">
    <property type="entry name" value="tRNA-Hydrxlase_MiaE"/>
</dbReference>
<dbReference type="Gene3D" id="1.20.1260.10">
    <property type="match status" value="1"/>
</dbReference>
<dbReference type="EMBL" id="LXHC01000024">
    <property type="protein sequence ID" value="OAU95370.1"/>
    <property type="molecule type" value="Genomic_DNA"/>
</dbReference>
<dbReference type="Proteomes" id="UP000078228">
    <property type="component" value="Unassembled WGS sequence"/>
</dbReference>
<dbReference type="InterPro" id="IPR012347">
    <property type="entry name" value="Ferritin-like"/>
</dbReference>
<dbReference type="Pfam" id="PF06175">
    <property type="entry name" value="MiaE"/>
    <property type="match status" value="1"/>
</dbReference>
<comment type="caution">
    <text evidence="2">The sequence shown here is derived from an EMBL/GenBank/DDBJ whole genome shotgun (WGS) entry which is preliminary data.</text>
</comment>
<name>A0A198UG96_MORCA</name>
<keyword evidence="2" id="KW-0560">Oxidoreductase</keyword>
<dbReference type="PATRIC" id="fig|480.237.peg.761"/>
<dbReference type="eggNOG" id="COG4445">
    <property type="taxonomic scope" value="Bacteria"/>
</dbReference>
<evidence type="ECO:0000313" key="3">
    <source>
        <dbReference type="Proteomes" id="UP000078228"/>
    </source>
</evidence>
<dbReference type="EC" id="1.-.-.-" evidence="2"/>
<dbReference type="PIRSF" id="PIRSF020736">
    <property type="entry name" value="MiaE"/>
    <property type="match status" value="1"/>
</dbReference>
<dbReference type="SUPFAM" id="SSF47240">
    <property type="entry name" value="Ferritin-like"/>
    <property type="match status" value="1"/>
</dbReference>
<keyword evidence="3" id="KW-1185">Reference proteome</keyword>
<feature type="region of interest" description="Disordered" evidence="1">
    <location>
        <begin position="213"/>
        <end position="245"/>
    </location>
</feature>
<accession>A0A198UG96</accession>
<proteinExistence type="predicted"/>
<evidence type="ECO:0000313" key="2">
    <source>
        <dbReference type="EMBL" id="OAU95370.1"/>
    </source>
</evidence>
<dbReference type="AlphaFoldDB" id="A0A198UG96"/>
<dbReference type="PANTHER" id="PTHR42637:SF1">
    <property type="entry name" value="TRNA 2-(METHYLSULFANYL)-N(6)-ISOPENTENYLADENOSINE(37) HYDROXYLASE"/>
    <property type="match status" value="1"/>
</dbReference>
<evidence type="ECO:0000256" key="1">
    <source>
        <dbReference type="SAM" id="MobiDB-lite"/>
    </source>
</evidence>
<dbReference type="GO" id="GO:0006400">
    <property type="term" value="P:tRNA modification"/>
    <property type="evidence" value="ECO:0007669"/>
    <property type="project" value="InterPro"/>
</dbReference>
<dbReference type="GO" id="GO:0045301">
    <property type="term" value="F:tRNA 2-(methylsulfanyl)-N(6)-isopentenyladenosine(37) hydroxylase activity"/>
    <property type="evidence" value="ECO:0007669"/>
    <property type="project" value="InterPro"/>
</dbReference>